<feature type="compositionally biased region" description="Polar residues" evidence="2">
    <location>
        <begin position="41"/>
        <end position="66"/>
    </location>
</feature>
<dbReference type="InterPro" id="IPR005754">
    <property type="entry name" value="Sortase"/>
</dbReference>
<dbReference type="Pfam" id="PF04203">
    <property type="entry name" value="Sortase"/>
    <property type="match status" value="1"/>
</dbReference>
<keyword evidence="5" id="KW-1185">Reference proteome</keyword>
<proteinExistence type="predicted"/>
<keyword evidence="3" id="KW-1133">Transmembrane helix</keyword>
<keyword evidence="3" id="KW-0472">Membrane</keyword>
<dbReference type="AlphaFoldDB" id="A0A2N3X0Z0"/>
<evidence type="ECO:0000256" key="2">
    <source>
        <dbReference type="SAM" id="MobiDB-lite"/>
    </source>
</evidence>
<evidence type="ECO:0000313" key="5">
    <source>
        <dbReference type="Proteomes" id="UP000233750"/>
    </source>
</evidence>
<dbReference type="SUPFAM" id="SSF63817">
    <property type="entry name" value="Sortase"/>
    <property type="match status" value="1"/>
</dbReference>
<dbReference type="EMBL" id="PJMY01000002">
    <property type="protein sequence ID" value="PKV99778.1"/>
    <property type="molecule type" value="Genomic_DNA"/>
</dbReference>
<dbReference type="Proteomes" id="UP000233750">
    <property type="component" value="Unassembled WGS sequence"/>
</dbReference>
<keyword evidence="1" id="KW-0378">Hydrolase</keyword>
<keyword evidence="3" id="KW-0812">Transmembrane</keyword>
<dbReference type="OrthoDB" id="525039at2"/>
<comment type="caution">
    <text evidence="4">The sequence shown here is derived from an EMBL/GenBank/DDBJ whole genome shotgun (WGS) entry which is preliminary data.</text>
</comment>
<organism evidence="4 5">
    <name type="scientific">Amycolatopsis echigonensis</name>
    <dbReference type="NCBI Taxonomy" id="2576905"/>
    <lineage>
        <taxon>Bacteria</taxon>
        <taxon>Bacillati</taxon>
        <taxon>Actinomycetota</taxon>
        <taxon>Actinomycetes</taxon>
        <taxon>Pseudonocardiales</taxon>
        <taxon>Pseudonocardiaceae</taxon>
        <taxon>Amycolatopsis</taxon>
    </lineage>
</organism>
<reference evidence="4 5" key="1">
    <citation type="submission" date="2017-12" db="EMBL/GenBank/DDBJ databases">
        <title>Sequencing the genomes of 1000 Actinobacteria strains.</title>
        <authorList>
            <person name="Klenk H.-P."/>
        </authorList>
    </citation>
    <scope>NUCLEOTIDE SEQUENCE [LARGE SCALE GENOMIC DNA]</scope>
    <source>
        <strain evidence="4 5">DSM 45165</strain>
    </source>
</reference>
<feature type="region of interest" description="Disordered" evidence="2">
    <location>
        <begin position="41"/>
        <end position="87"/>
    </location>
</feature>
<feature type="transmembrane region" description="Helical" evidence="3">
    <location>
        <begin position="12"/>
        <end position="34"/>
    </location>
</feature>
<evidence type="ECO:0000256" key="3">
    <source>
        <dbReference type="SAM" id="Phobius"/>
    </source>
</evidence>
<name>A0A2N3X0Z0_9PSEU</name>
<dbReference type="InterPro" id="IPR042001">
    <property type="entry name" value="Sortase_F"/>
</dbReference>
<dbReference type="InterPro" id="IPR023365">
    <property type="entry name" value="Sortase_dom-sf"/>
</dbReference>
<dbReference type="Gene3D" id="2.40.260.10">
    <property type="entry name" value="Sortase"/>
    <property type="match status" value="1"/>
</dbReference>
<sequence length="220" mass="22543">MQGTQAQPARKRGAVIVVAAVVLVAAIAAVLIFFTGKDTADSAQPRQQAGTAQVGTGPAGSSQAGNTPPDPGQTPGTVKLPGGGQAKLIPEEVGADGALPIPKSLGEAAWWGSGVGAAQGVTLLSGHVNWAGESGPFQELWRMKPGQVVSVADTAGKQWQYKIDEVRTIHKSDLAAESAKLFDPEGPHRLVLVTCGGDYVGGQEGYDDNRVVTASPVTRS</sequence>
<evidence type="ECO:0000313" key="4">
    <source>
        <dbReference type="EMBL" id="PKV99778.1"/>
    </source>
</evidence>
<gene>
    <name evidence="4" type="ORF">ATK30_0761</name>
</gene>
<dbReference type="GO" id="GO:0016787">
    <property type="term" value="F:hydrolase activity"/>
    <property type="evidence" value="ECO:0007669"/>
    <property type="project" value="UniProtKB-KW"/>
</dbReference>
<dbReference type="CDD" id="cd05829">
    <property type="entry name" value="Sortase_F"/>
    <property type="match status" value="1"/>
</dbReference>
<protein>
    <submittedName>
        <fullName evidence="4">Sortase family protein</fullName>
    </submittedName>
</protein>
<accession>A0A2N3X0Z0</accession>
<evidence type="ECO:0000256" key="1">
    <source>
        <dbReference type="ARBA" id="ARBA00022801"/>
    </source>
</evidence>